<evidence type="ECO:0000313" key="3">
    <source>
        <dbReference type="EMBL" id="QIS03536.1"/>
    </source>
</evidence>
<evidence type="ECO:0000313" key="4">
    <source>
        <dbReference type="Proteomes" id="UP000501705"/>
    </source>
</evidence>
<evidence type="ECO:0000256" key="1">
    <source>
        <dbReference type="SAM" id="MobiDB-lite"/>
    </source>
</evidence>
<dbReference type="InterPro" id="IPR036514">
    <property type="entry name" value="SGNH_hydro_sf"/>
</dbReference>
<dbReference type="InterPro" id="IPR023214">
    <property type="entry name" value="HAD_sf"/>
</dbReference>
<dbReference type="InterPro" id="IPR016181">
    <property type="entry name" value="Acyl_CoA_acyltransferase"/>
</dbReference>
<accession>A0A6G9XRK2</accession>
<dbReference type="InterPro" id="IPR049369">
    <property type="entry name" value="BF1531-like_N"/>
</dbReference>
<reference evidence="3 4" key="1">
    <citation type="journal article" date="2019" name="ACS Chem. Biol.">
        <title>Identification and Mobilization of a Cryptic Antibiotic Biosynthesis Gene Locus from a Human-Pathogenic Nocardia Isolate.</title>
        <authorList>
            <person name="Herisse M."/>
            <person name="Ishida K."/>
            <person name="Porter J.L."/>
            <person name="Howden B."/>
            <person name="Hertweck C."/>
            <person name="Stinear T.P."/>
            <person name="Pidot S.J."/>
        </authorList>
    </citation>
    <scope>NUCLEOTIDE SEQUENCE [LARGE SCALE GENOMIC DNA]</scope>
    <source>
        <strain evidence="3 4">AUSMDU00024985</strain>
    </source>
</reference>
<dbReference type="AlphaFoldDB" id="A0A6G9XRK2"/>
<dbReference type="SUPFAM" id="SSF56784">
    <property type="entry name" value="HAD-like"/>
    <property type="match status" value="1"/>
</dbReference>
<gene>
    <name evidence="3" type="ORF">F5X71_15480</name>
</gene>
<evidence type="ECO:0000259" key="2">
    <source>
        <dbReference type="Pfam" id="PF21211"/>
    </source>
</evidence>
<dbReference type="Pfam" id="PF21211">
    <property type="entry name" value="FkbH_N"/>
    <property type="match status" value="1"/>
</dbReference>
<feature type="region of interest" description="Disordered" evidence="1">
    <location>
        <begin position="1"/>
        <end position="213"/>
    </location>
</feature>
<proteinExistence type="predicted"/>
<organism evidence="3 4">
    <name type="scientific">Nocardia brasiliensis</name>
    <dbReference type="NCBI Taxonomy" id="37326"/>
    <lineage>
        <taxon>Bacteria</taxon>
        <taxon>Bacillati</taxon>
        <taxon>Actinomycetota</taxon>
        <taxon>Actinomycetes</taxon>
        <taxon>Mycobacteriales</taxon>
        <taxon>Nocardiaceae</taxon>
        <taxon>Nocardia</taxon>
    </lineage>
</organism>
<feature type="compositionally biased region" description="Basic residues" evidence="1">
    <location>
        <begin position="145"/>
        <end position="156"/>
    </location>
</feature>
<dbReference type="Gene3D" id="3.40.50.1000">
    <property type="entry name" value="HAD superfamily/HAD-like"/>
    <property type="match status" value="1"/>
</dbReference>
<dbReference type="NCBIfam" id="TIGR01681">
    <property type="entry name" value="HAD-SF-IIIC"/>
    <property type="match status" value="1"/>
</dbReference>
<sequence>MAARISEMARAALAGHRGDPRRLGGGGPAHHDHRAGTANRATGSGDLGRRAAVLVGEPWPGRHGRVAARTGDGGRAGDRGGPHLSLAGDPSGRTSRPAPGSVGGRGRAGRAGQPLPIRRDPGRFHPARRPVAGAAPARTAALGRGIRRRGARRRGPRALGPRGRAVAHPPAVADARQDARRRGRHCADRAHRRNPAGPGRIRGQAPRLRAPPTGRNVAMTADIAVRLAPADGYLAWTQHAKTLSREAIPPSPGVRLAVLATYTTDFLTELLPLACARAGLNAELLEFPFGQVEQVLLAPQTPLREGDYVVLAGTHHDVTGAVEETVDRWVGLWDAAARSGVRVVQLGFAPPAVDAYGAAAWRTPQSLSHRVREVNTRLAEQAAGRVLFVDVEQLAAQVGLRHWEDPRSWYRVRQPFAADSLPWLAAAIADTVAADRGRSARCVVVDLDGTLWGGVLGDDGIDGIRVGTGADGEAFAEFQRYLRALTERGVLLAVASKNDRELALRAIDEAPGMVLRVADFTHIVADWRPKSEQLQEISQKIRLGLGSIAFVDDNPAECAQVRAAHPEVRALCLPEAPAKFRAALAALPWLHPGALSSEDFARQRSYQALAAAERIVTDNLDEFLASLEMVAVIEPINSTTVDRAAQLIAKTNQFNLTTRRHTQSQVRKMAEDPRWFTAILRLRDRFADHGIVGVLLAEQHGAAVEIDTLLLSCRVIGRNAEHNLLAAAAEWALAQGSSRLVGRYLPTARNALVRELYPQHGFTLEAESEQGAVYGFDLTGGAPARSPHVREAQTQHGY</sequence>
<dbReference type="EMBL" id="CP046171">
    <property type="protein sequence ID" value="QIS03536.1"/>
    <property type="molecule type" value="Genomic_DNA"/>
</dbReference>
<dbReference type="Proteomes" id="UP000501705">
    <property type="component" value="Chromosome"/>
</dbReference>
<dbReference type="InterPro" id="IPR010037">
    <property type="entry name" value="FkbH_domain"/>
</dbReference>
<dbReference type="SUPFAM" id="SSF55729">
    <property type="entry name" value="Acyl-CoA N-acyltransferases (Nat)"/>
    <property type="match status" value="1"/>
</dbReference>
<dbReference type="InterPro" id="IPR010033">
    <property type="entry name" value="HAD_SF_ppase_IIIC"/>
</dbReference>
<name>A0A6G9XRK2_NOCBR</name>
<dbReference type="Gene3D" id="3.40.50.1110">
    <property type="entry name" value="SGNH hydrolase"/>
    <property type="match status" value="1"/>
</dbReference>
<feature type="compositionally biased region" description="Low complexity" evidence="1">
    <location>
        <begin position="129"/>
        <end position="144"/>
    </location>
</feature>
<feature type="domain" description="BF1531-like N-terminal" evidence="2">
    <location>
        <begin position="255"/>
        <end position="432"/>
    </location>
</feature>
<feature type="compositionally biased region" description="Basic and acidic residues" evidence="1">
    <location>
        <begin position="175"/>
        <end position="189"/>
    </location>
</feature>
<dbReference type="NCBIfam" id="TIGR01686">
    <property type="entry name" value="FkbH"/>
    <property type="match status" value="1"/>
</dbReference>
<dbReference type="InterPro" id="IPR036412">
    <property type="entry name" value="HAD-like_sf"/>
</dbReference>
<protein>
    <submittedName>
        <fullName evidence="3">HAD-IIIC family phosphatase</fullName>
    </submittedName>
</protein>
<dbReference type="Gene3D" id="3.40.630.30">
    <property type="match status" value="1"/>
</dbReference>